<dbReference type="InParanoid" id="A0A158NN15"/>
<dbReference type="GO" id="GO:0016936">
    <property type="term" value="F:galactoside binding"/>
    <property type="evidence" value="ECO:0007669"/>
    <property type="project" value="TreeGrafter"/>
</dbReference>
<dbReference type="EMBL" id="ADTU01020851">
    <property type="status" value="NOT_ANNOTATED_CDS"/>
    <property type="molecule type" value="Genomic_DNA"/>
</dbReference>
<dbReference type="Pfam" id="PF00337">
    <property type="entry name" value="Gal-bind_lectin"/>
    <property type="match status" value="2"/>
</dbReference>
<dbReference type="Gene3D" id="2.60.120.200">
    <property type="match status" value="2"/>
</dbReference>
<protein>
    <recommendedName>
        <fullName evidence="2">Galectin</fullName>
    </recommendedName>
</protein>
<dbReference type="PROSITE" id="PS51304">
    <property type="entry name" value="GALECTIN"/>
    <property type="match status" value="2"/>
</dbReference>
<name>A0A158NN15_ATTCE</name>
<dbReference type="EMBL" id="ADTU01020845">
    <property type="status" value="NOT_ANNOTATED_CDS"/>
    <property type="molecule type" value="Genomic_DNA"/>
</dbReference>
<reference evidence="4" key="2">
    <citation type="submission" date="2016-04" db="UniProtKB">
        <authorList>
            <consortium name="EnsemblMetazoa"/>
        </authorList>
    </citation>
    <scope>IDENTIFICATION</scope>
</reference>
<dbReference type="PANTHER" id="PTHR11346:SF176">
    <property type="entry name" value="32 KDA BETA-GALACTOSIDE-BINDING LECTIN LEC-3"/>
    <property type="match status" value="1"/>
</dbReference>
<dbReference type="EMBL" id="ADTU01020854">
    <property type="status" value="NOT_ANNOTATED_CDS"/>
    <property type="molecule type" value="Genomic_DNA"/>
</dbReference>
<dbReference type="EMBL" id="ADTU01020849">
    <property type="status" value="NOT_ANNOTATED_CDS"/>
    <property type="molecule type" value="Genomic_DNA"/>
</dbReference>
<proteinExistence type="predicted"/>
<dbReference type="eggNOG" id="KOG3587">
    <property type="taxonomic scope" value="Eukaryota"/>
</dbReference>
<dbReference type="FunCoup" id="A0A158NN15">
    <property type="interactions" value="235"/>
</dbReference>
<dbReference type="AlphaFoldDB" id="A0A158NN15"/>
<dbReference type="Proteomes" id="UP000005205">
    <property type="component" value="Unassembled WGS sequence"/>
</dbReference>
<gene>
    <name evidence="4" type="primary">105622101</name>
</gene>
<dbReference type="InterPro" id="IPR013320">
    <property type="entry name" value="ConA-like_dom_sf"/>
</dbReference>
<dbReference type="EMBL" id="ADTU01020852">
    <property type="status" value="NOT_ANNOTATED_CDS"/>
    <property type="molecule type" value="Genomic_DNA"/>
</dbReference>
<evidence type="ECO:0000313" key="4">
    <source>
        <dbReference type="EnsemblMetazoa" id="XP_012058923.1"/>
    </source>
</evidence>
<sequence>MLSSSTDVVALARQEAFKDFSFFDEETVPVNIHKPILLQLLKATSAIILTGYIPENASRFSVNLICKAVGNIALHFNPRLDRGYIVRNTRVRGFWENEETCSSAGSNGCIFRRNTYVHLMIFCTNDAFQIAVNGEHFCAFYYRLPLDDVTALEVNGSIQDVRIRQHNLFIYPDPNISRPFRILVLTTEEPLVDFLEIPITVDIGSKFCVGARLFIVGRLKLLPHSFYINLQKGKTIYPHPIILLHLNPRFLYGNSEPYVVMNYWNNGTWGHEERHQGQLSWMPGRDFVLIIRCEYEGYTIWLANKMIGEFKHKLESSNADTLRISGDVVLYQLSMSYT</sequence>
<keyword evidence="5" id="KW-1185">Reference proteome</keyword>
<dbReference type="SMART" id="SM00908">
    <property type="entry name" value="Gal-bind_lectin"/>
    <property type="match status" value="2"/>
</dbReference>
<dbReference type="PANTHER" id="PTHR11346">
    <property type="entry name" value="GALECTIN"/>
    <property type="match status" value="1"/>
</dbReference>
<feature type="domain" description="Galectin" evidence="3">
    <location>
        <begin position="199"/>
        <end position="336"/>
    </location>
</feature>
<dbReference type="EnsemblMetazoa" id="XM_012203533.1">
    <property type="protein sequence ID" value="XP_012058923.1"/>
    <property type="gene ID" value="LOC105622101"/>
</dbReference>
<dbReference type="CDD" id="cd00070">
    <property type="entry name" value="GLECT"/>
    <property type="match status" value="2"/>
</dbReference>
<dbReference type="KEGG" id="acep:105622101"/>
<evidence type="ECO:0000256" key="2">
    <source>
        <dbReference type="RuleBase" id="RU102079"/>
    </source>
</evidence>
<dbReference type="EMBL" id="ADTU01020853">
    <property type="status" value="NOT_ANNOTATED_CDS"/>
    <property type="molecule type" value="Genomic_DNA"/>
</dbReference>
<dbReference type="InterPro" id="IPR001079">
    <property type="entry name" value="Galectin_CRD"/>
</dbReference>
<dbReference type="SMART" id="SM00276">
    <property type="entry name" value="GLECT"/>
    <property type="match status" value="2"/>
</dbReference>
<dbReference type="OrthoDB" id="5795596at2759"/>
<dbReference type="EMBL" id="ADTU01020846">
    <property type="status" value="NOT_ANNOTATED_CDS"/>
    <property type="molecule type" value="Genomic_DNA"/>
</dbReference>
<dbReference type="EMBL" id="ADTU01020847">
    <property type="status" value="NOT_ANNOTATED_CDS"/>
    <property type="molecule type" value="Genomic_DNA"/>
</dbReference>
<evidence type="ECO:0000256" key="1">
    <source>
        <dbReference type="ARBA" id="ARBA00022734"/>
    </source>
</evidence>
<keyword evidence="1 2" id="KW-0430">Lectin</keyword>
<dbReference type="EMBL" id="ADTU01020850">
    <property type="status" value="NOT_ANNOTATED_CDS"/>
    <property type="molecule type" value="Genomic_DNA"/>
</dbReference>
<evidence type="ECO:0000313" key="5">
    <source>
        <dbReference type="Proteomes" id="UP000005205"/>
    </source>
</evidence>
<reference evidence="5" key="1">
    <citation type="journal article" date="2011" name="PLoS Genet.">
        <title>The genome sequence of the leaf-cutter ant Atta cephalotes reveals insights into its obligate symbiotic lifestyle.</title>
        <authorList>
            <person name="Suen G."/>
            <person name="Teiling C."/>
            <person name="Li L."/>
            <person name="Holt C."/>
            <person name="Abouheif E."/>
            <person name="Bornberg-Bauer E."/>
            <person name="Bouffard P."/>
            <person name="Caldera E.J."/>
            <person name="Cash E."/>
            <person name="Cavanaugh A."/>
            <person name="Denas O."/>
            <person name="Elhaik E."/>
            <person name="Fave M.J."/>
            <person name="Gadau J."/>
            <person name="Gibson J.D."/>
            <person name="Graur D."/>
            <person name="Grubbs K.J."/>
            <person name="Hagen D.E."/>
            <person name="Harkins T.T."/>
            <person name="Helmkampf M."/>
            <person name="Hu H."/>
            <person name="Johnson B.R."/>
            <person name="Kim J."/>
            <person name="Marsh S.E."/>
            <person name="Moeller J.A."/>
            <person name="Munoz-Torres M.C."/>
            <person name="Murphy M.C."/>
            <person name="Naughton M.C."/>
            <person name="Nigam S."/>
            <person name="Overson R."/>
            <person name="Rajakumar R."/>
            <person name="Reese J.T."/>
            <person name="Scott J.J."/>
            <person name="Smith C.R."/>
            <person name="Tao S."/>
            <person name="Tsutsui N.D."/>
            <person name="Viljakainen L."/>
            <person name="Wissler L."/>
            <person name="Yandell M.D."/>
            <person name="Zimmer F."/>
            <person name="Taylor J."/>
            <person name="Slater S.C."/>
            <person name="Clifton S.W."/>
            <person name="Warren W.C."/>
            <person name="Elsik C.G."/>
            <person name="Smith C.D."/>
            <person name="Weinstock G.M."/>
            <person name="Gerardo N.M."/>
            <person name="Currie C.R."/>
        </authorList>
    </citation>
    <scope>NUCLEOTIDE SEQUENCE [LARGE SCALE GENOMIC DNA]</scope>
</reference>
<dbReference type="InterPro" id="IPR044156">
    <property type="entry name" value="Galectin-like"/>
</dbReference>
<organism evidence="4 5">
    <name type="scientific">Atta cephalotes</name>
    <name type="common">Leafcutter ant</name>
    <dbReference type="NCBI Taxonomy" id="12957"/>
    <lineage>
        <taxon>Eukaryota</taxon>
        <taxon>Metazoa</taxon>
        <taxon>Ecdysozoa</taxon>
        <taxon>Arthropoda</taxon>
        <taxon>Hexapoda</taxon>
        <taxon>Insecta</taxon>
        <taxon>Pterygota</taxon>
        <taxon>Neoptera</taxon>
        <taxon>Endopterygota</taxon>
        <taxon>Hymenoptera</taxon>
        <taxon>Apocrita</taxon>
        <taxon>Aculeata</taxon>
        <taxon>Formicoidea</taxon>
        <taxon>Formicidae</taxon>
        <taxon>Myrmicinae</taxon>
        <taxon>Atta</taxon>
    </lineage>
</organism>
<dbReference type="SUPFAM" id="SSF49899">
    <property type="entry name" value="Concanavalin A-like lectins/glucanases"/>
    <property type="match status" value="2"/>
</dbReference>
<dbReference type="EMBL" id="ADTU01020848">
    <property type="status" value="NOT_ANNOTATED_CDS"/>
    <property type="molecule type" value="Genomic_DNA"/>
</dbReference>
<accession>A0A158NN15</accession>
<evidence type="ECO:0000259" key="3">
    <source>
        <dbReference type="PROSITE" id="PS51304"/>
    </source>
</evidence>
<dbReference type="GO" id="GO:0030246">
    <property type="term" value="F:carbohydrate binding"/>
    <property type="evidence" value="ECO:0007669"/>
    <property type="project" value="UniProtKB-UniRule"/>
</dbReference>
<feature type="domain" description="Galectin" evidence="3">
    <location>
        <begin position="33"/>
        <end position="169"/>
    </location>
</feature>